<name>A0A0F9VVH2_9ZZZZ</name>
<evidence type="ECO:0000313" key="1">
    <source>
        <dbReference type="EMBL" id="KKN77436.1"/>
    </source>
</evidence>
<comment type="caution">
    <text evidence="1">The sequence shown here is derived from an EMBL/GenBank/DDBJ whole genome shotgun (WGS) entry which is preliminary data.</text>
</comment>
<proteinExistence type="predicted"/>
<organism evidence="1">
    <name type="scientific">marine sediment metagenome</name>
    <dbReference type="NCBI Taxonomy" id="412755"/>
    <lineage>
        <taxon>unclassified sequences</taxon>
        <taxon>metagenomes</taxon>
        <taxon>ecological metagenomes</taxon>
    </lineage>
</organism>
<dbReference type="AlphaFoldDB" id="A0A0F9VVH2"/>
<gene>
    <name evidence="1" type="ORF">LCGC14_0359950</name>
</gene>
<accession>A0A0F9VVH2</accession>
<protein>
    <submittedName>
        <fullName evidence="1">Uncharacterized protein</fullName>
    </submittedName>
</protein>
<dbReference type="EMBL" id="LAZR01000278">
    <property type="protein sequence ID" value="KKN77436.1"/>
    <property type="molecule type" value="Genomic_DNA"/>
</dbReference>
<reference evidence="1" key="1">
    <citation type="journal article" date="2015" name="Nature">
        <title>Complex archaea that bridge the gap between prokaryotes and eukaryotes.</title>
        <authorList>
            <person name="Spang A."/>
            <person name="Saw J.H."/>
            <person name="Jorgensen S.L."/>
            <person name="Zaremba-Niedzwiedzka K."/>
            <person name="Martijn J."/>
            <person name="Lind A.E."/>
            <person name="van Eijk R."/>
            <person name="Schleper C."/>
            <person name="Guy L."/>
            <person name="Ettema T.J."/>
        </authorList>
    </citation>
    <scope>NUCLEOTIDE SEQUENCE</scope>
</reference>
<sequence>MMAYTYRKYKKGVKKLGAKQVATPVEFKLIQKRMQKRYGKTLRTSSIEKSLRKAGLTEKEIARLRGK</sequence>